<dbReference type="Gene3D" id="3.90.1200.10">
    <property type="match status" value="1"/>
</dbReference>
<gene>
    <name evidence="2" type="ORF">JMJ54_09680</name>
</gene>
<evidence type="ECO:0000313" key="2">
    <source>
        <dbReference type="EMBL" id="MBM3116103.1"/>
    </source>
</evidence>
<evidence type="ECO:0000313" key="3">
    <source>
        <dbReference type="Proteomes" id="UP000809431"/>
    </source>
</evidence>
<accession>A0ABS2BKG0</accession>
<name>A0ABS2BKG0_9NEIS</name>
<organism evidence="2 3">
    <name type="scientific">Jeongeupia naejangsanensis</name>
    <dbReference type="NCBI Taxonomy" id="613195"/>
    <lineage>
        <taxon>Bacteria</taxon>
        <taxon>Pseudomonadati</taxon>
        <taxon>Pseudomonadota</taxon>
        <taxon>Betaproteobacteria</taxon>
        <taxon>Neisseriales</taxon>
        <taxon>Chitinibacteraceae</taxon>
        <taxon>Jeongeupia</taxon>
    </lineage>
</organism>
<feature type="domain" description="Aminoglycoside phosphotransferase" evidence="1">
    <location>
        <begin position="5"/>
        <end position="187"/>
    </location>
</feature>
<dbReference type="Pfam" id="PF01636">
    <property type="entry name" value="APH"/>
    <property type="match status" value="1"/>
</dbReference>
<protein>
    <submittedName>
        <fullName evidence="2">Phosphotransferase</fullName>
    </submittedName>
</protein>
<evidence type="ECO:0000259" key="1">
    <source>
        <dbReference type="Pfam" id="PF01636"/>
    </source>
</evidence>
<reference evidence="2 3" key="1">
    <citation type="submission" date="2021-01" db="EMBL/GenBank/DDBJ databases">
        <title>Draft Genome Sequence and Polyhydroxyalkanoate Biosynthetic Potential of Jeongeupia naejangsanensis Type Strain DSM 24253.</title>
        <authorList>
            <person name="Turrini P."/>
            <person name="Artuso I."/>
            <person name="Lugli G.A."/>
            <person name="Frangipani E."/>
            <person name="Ventura M."/>
            <person name="Visca P."/>
        </authorList>
    </citation>
    <scope>NUCLEOTIDE SEQUENCE [LARGE SCALE GENOMIC DNA]</scope>
    <source>
        <strain evidence="2 3">DSM 24253</strain>
    </source>
</reference>
<sequence length="267" mass="29481">MTRLVGRGRTAEVYDHDDGQVLKLFHGFVDAASVEGEFAKARFARANRISTPAALSLVQRDDRLGIVYQKVAGRSLLDALKRRPLGMRGIARQMACLHRSVHAVEGAPELASQKQVLCDAIRQAAGLDARSKQTVIDYTMTLPDGQALCHGDFHPDNILVDAGLWVIDWMTGVRGHPACDVARTAMLLECADIPGDMPVLVRRLMGRMQAWLAHTYLREYLRPGGLSAAEVAQWRLPNDAARLAERLGPNERRVMLARIDAAMQAVR</sequence>
<dbReference type="RefSeq" id="WP_203538204.1">
    <property type="nucleotide sequence ID" value="NZ_JAESND010000004.1"/>
</dbReference>
<dbReference type="Proteomes" id="UP000809431">
    <property type="component" value="Unassembled WGS sequence"/>
</dbReference>
<dbReference type="InterPro" id="IPR011009">
    <property type="entry name" value="Kinase-like_dom_sf"/>
</dbReference>
<keyword evidence="3" id="KW-1185">Reference proteome</keyword>
<dbReference type="SUPFAM" id="SSF56112">
    <property type="entry name" value="Protein kinase-like (PK-like)"/>
    <property type="match status" value="1"/>
</dbReference>
<comment type="caution">
    <text evidence="2">The sequence shown here is derived from an EMBL/GenBank/DDBJ whole genome shotgun (WGS) entry which is preliminary data.</text>
</comment>
<dbReference type="InterPro" id="IPR002575">
    <property type="entry name" value="Aminoglycoside_PTrfase"/>
</dbReference>
<proteinExistence type="predicted"/>
<dbReference type="EMBL" id="JAESND010000004">
    <property type="protein sequence ID" value="MBM3116103.1"/>
    <property type="molecule type" value="Genomic_DNA"/>
</dbReference>